<keyword evidence="1" id="KW-0472">Membrane</keyword>
<comment type="caution">
    <text evidence="2">The sequence shown here is derived from an EMBL/GenBank/DDBJ whole genome shotgun (WGS) entry which is preliminary data.</text>
</comment>
<dbReference type="Proteomes" id="UP001549691">
    <property type="component" value="Unassembled WGS sequence"/>
</dbReference>
<evidence type="ECO:0000256" key="1">
    <source>
        <dbReference type="SAM" id="Phobius"/>
    </source>
</evidence>
<evidence type="ECO:0000313" key="2">
    <source>
        <dbReference type="EMBL" id="MET7013800.1"/>
    </source>
</evidence>
<organism evidence="2 3">
    <name type="scientific">Uliginosibacterium flavum</name>
    <dbReference type="NCBI Taxonomy" id="1396831"/>
    <lineage>
        <taxon>Bacteria</taxon>
        <taxon>Pseudomonadati</taxon>
        <taxon>Pseudomonadota</taxon>
        <taxon>Betaproteobacteria</taxon>
        <taxon>Rhodocyclales</taxon>
        <taxon>Zoogloeaceae</taxon>
        <taxon>Uliginosibacterium</taxon>
    </lineage>
</organism>
<reference evidence="2 3" key="1">
    <citation type="submission" date="2024-07" db="EMBL/GenBank/DDBJ databases">
        <title>Uliginosibacterium flavum JJ3220;KACC:17644.</title>
        <authorList>
            <person name="Kim M.K."/>
        </authorList>
    </citation>
    <scope>NUCLEOTIDE SEQUENCE [LARGE SCALE GENOMIC DNA]</scope>
    <source>
        <strain evidence="2 3">KACC:17644</strain>
    </source>
</reference>
<feature type="transmembrane region" description="Helical" evidence="1">
    <location>
        <begin position="61"/>
        <end position="86"/>
    </location>
</feature>
<accession>A0ABV2TJT9</accession>
<feature type="transmembrane region" description="Helical" evidence="1">
    <location>
        <begin position="29"/>
        <end position="49"/>
    </location>
</feature>
<dbReference type="EMBL" id="JBEWZI010000005">
    <property type="protein sequence ID" value="MET7013800.1"/>
    <property type="molecule type" value="Genomic_DNA"/>
</dbReference>
<feature type="transmembrane region" description="Helical" evidence="1">
    <location>
        <begin position="154"/>
        <end position="176"/>
    </location>
</feature>
<feature type="transmembrane region" description="Helical" evidence="1">
    <location>
        <begin position="106"/>
        <end position="125"/>
    </location>
</feature>
<name>A0ABV2TJT9_9RHOO</name>
<proteinExistence type="predicted"/>
<dbReference type="RefSeq" id="WP_354600262.1">
    <property type="nucleotide sequence ID" value="NZ_JBEWZI010000005.1"/>
</dbReference>
<keyword evidence="1" id="KW-1133">Transmembrane helix</keyword>
<gene>
    <name evidence="2" type="ORF">ABXR19_06340</name>
</gene>
<keyword evidence="3" id="KW-1185">Reference proteome</keyword>
<sequence>MNPSETPVDSVAVILRGDALHRRARRWSLIAVTALLLTLPAIIFFPRLWSWVITLGSGAFLLAGAAWGLLMAVGPVTALVCALVALFLRVEAGFAPRSRHRRFGDALAITGGLLVSFAPALAALYPPIKALLTGYIAFRGQGQQYSLLSDPYGFWQAVAYWLMGAATLALLAGFYWKAKWRSRVGADHA</sequence>
<evidence type="ECO:0000313" key="3">
    <source>
        <dbReference type="Proteomes" id="UP001549691"/>
    </source>
</evidence>
<keyword evidence="1" id="KW-0812">Transmembrane</keyword>
<protein>
    <submittedName>
        <fullName evidence="2">Uncharacterized protein</fullName>
    </submittedName>
</protein>